<dbReference type="InParanoid" id="A0A3N0V9F3"/>
<dbReference type="Pfam" id="PF01709">
    <property type="entry name" value="Transcrip_reg"/>
    <property type="match status" value="1"/>
</dbReference>
<keyword evidence="5 6" id="KW-0804">Transcription</keyword>
<feature type="domain" description="TACO1/YebC-like second and third" evidence="7">
    <location>
        <begin position="79"/>
        <end position="234"/>
    </location>
</feature>
<dbReference type="NCBIfam" id="NF001030">
    <property type="entry name" value="PRK00110.1"/>
    <property type="match status" value="1"/>
</dbReference>
<dbReference type="NCBIfam" id="NF009044">
    <property type="entry name" value="PRK12378.1"/>
    <property type="match status" value="1"/>
</dbReference>
<dbReference type="FunCoup" id="A0A3N0V9F3">
    <property type="interactions" value="566"/>
</dbReference>
<dbReference type="EMBL" id="RJVO01000004">
    <property type="protein sequence ID" value="ROH89413.1"/>
    <property type="molecule type" value="Genomic_DNA"/>
</dbReference>
<gene>
    <name evidence="9" type="ORF">ED208_09720</name>
</gene>
<keyword evidence="4 6" id="KW-0238">DNA-binding</keyword>
<comment type="similarity">
    <text evidence="1 6">Belongs to the TACO1 family.</text>
</comment>
<dbReference type="PANTHER" id="PTHR12532:SF6">
    <property type="entry name" value="TRANSCRIPTIONAL REGULATORY PROTEIN YEBC-RELATED"/>
    <property type="match status" value="1"/>
</dbReference>
<keyword evidence="10" id="KW-1185">Reference proteome</keyword>
<dbReference type="InterPro" id="IPR049083">
    <property type="entry name" value="TACO1_YebC_N"/>
</dbReference>
<evidence type="ECO:0000313" key="9">
    <source>
        <dbReference type="EMBL" id="ROH89413.1"/>
    </source>
</evidence>
<dbReference type="NCBIfam" id="TIGR01033">
    <property type="entry name" value="YebC/PmpR family DNA-binding transcriptional regulator"/>
    <property type="match status" value="1"/>
</dbReference>
<dbReference type="GO" id="GO:0005829">
    <property type="term" value="C:cytosol"/>
    <property type="evidence" value="ECO:0007669"/>
    <property type="project" value="TreeGrafter"/>
</dbReference>
<name>A0A3N0V9F3_9GAMM</name>
<dbReference type="InterPro" id="IPR002876">
    <property type="entry name" value="Transcrip_reg_TACO1-like"/>
</dbReference>
<dbReference type="PANTHER" id="PTHR12532">
    <property type="entry name" value="TRANSLATIONAL ACTIVATOR OF CYTOCHROME C OXIDASE 1"/>
    <property type="match status" value="1"/>
</dbReference>
<evidence type="ECO:0000259" key="8">
    <source>
        <dbReference type="Pfam" id="PF20772"/>
    </source>
</evidence>
<evidence type="ECO:0000256" key="4">
    <source>
        <dbReference type="ARBA" id="ARBA00023125"/>
    </source>
</evidence>
<evidence type="ECO:0000256" key="2">
    <source>
        <dbReference type="ARBA" id="ARBA00022490"/>
    </source>
</evidence>
<dbReference type="InterPro" id="IPR026564">
    <property type="entry name" value="Transcrip_reg_TACO1-like_dom3"/>
</dbReference>
<dbReference type="Pfam" id="PF20772">
    <property type="entry name" value="TACO1_YebC_N"/>
    <property type="match status" value="1"/>
</dbReference>
<dbReference type="FunFam" id="3.30.70.980:FF:000002">
    <property type="entry name" value="Probable transcriptional regulatory protein YebC"/>
    <property type="match status" value="1"/>
</dbReference>
<dbReference type="RefSeq" id="WP_123211710.1">
    <property type="nucleotide sequence ID" value="NZ_RJVO01000004.1"/>
</dbReference>
<dbReference type="SUPFAM" id="SSF75625">
    <property type="entry name" value="YebC-like"/>
    <property type="match status" value="1"/>
</dbReference>
<reference evidence="9 10" key="1">
    <citation type="submission" date="2018-10" db="EMBL/GenBank/DDBJ databases">
        <authorList>
            <person name="Chen W.-M."/>
        </authorList>
    </citation>
    <scope>NUCLEOTIDE SEQUENCE [LARGE SCALE GENOMIC DNA]</scope>
    <source>
        <strain evidence="9 10">THS-13</strain>
    </source>
</reference>
<dbReference type="InterPro" id="IPR029072">
    <property type="entry name" value="YebC-like"/>
</dbReference>
<feature type="domain" description="TACO1/YebC-like N-terminal" evidence="8">
    <location>
        <begin position="7"/>
        <end position="73"/>
    </location>
</feature>
<organism evidence="9 10">
    <name type="scientific">Stagnimonas aquatica</name>
    <dbReference type="NCBI Taxonomy" id="2689987"/>
    <lineage>
        <taxon>Bacteria</taxon>
        <taxon>Pseudomonadati</taxon>
        <taxon>Pseudomonadota</taxon>
        <taxon>Gammaproteobacteria</taxon>
        <taxon>Nevskiales</taxon>
        <taxon>Nevskiaceae</taxon>
        <taxon>Stagnimonas</taxon>
    </lineage>
</organism>
<proteinExistence type="inferred from homology"/>
<evidence type="ECO:0000259" key="7">
    <source>
        <dbReference type="Pfam" id="PF01709"/>
    </source>
</evidence>
<dbReference type="Gene3D" id="3.30.70.980">
    <property type="match status" value="2"/>
</dbReference>
<comment type="subcellular location">
    <subcellularLocation>
        <location evidence="6">Cytoplasm</location>
    </subcellularLocation>
</comment>
<sequence length="236" mass="24836">MGRGPSIAGRKAVEDAKRGQVFTKLIREISMAARAGGIDPAGNPRLRIAIDKALDANMTKDTVERALKRAAGEGADATQEIRYEGYGVGGVAVMVDAMTDNPTRTIADVRHAFSKYGGNVGTSGSVAFQFSEVGELIFELDGAANEEKILEIALEAGADDVVSEDGYCDVITAPAAFEAVKKALEAAGLKPLQAEVTMRPANRVAVAGEAAEQLQKMLDALEALDDVQDVYHNAAL</sequence>
<evidence type="ECO:0000256" key="6">
    <source>
        <dbReference type="HAMAP-Rule" id="MF_00693"/>
    </source>
</evidence>
<dbReference type="Gene3D" id="1.10.10.200">
    <property type="match status" value="1"/>
</dbReference>
<dbReference type="InterPro" id="IPR017856">
    <property type="entry name" value="Integrase-like_N"/>
</dbReference>
<dbReference type="InterPro" id="IPR048300">
    <property type="entry name" value="TACO1_YebC-like_2nd/3rd_dom"/>
</dbReference>
<comment type="caution">
    <text evidence="9">The sequence shown here is derived from an EMBL/GenBank/DDBJ whole genome shotgun (WGS) entry which is preliminary data.</text>
</comment>
<protein>
    <recommendedName>
        <fullName evidence="6">Probable transcriptional regulatory protein ED208_09720</fullName>
    </recommendedName>
</protein>
<dbReference type="AlphaFoldDB" id="A0A3N0V9F3"/>
<dbReference type="GO" id="GO:0006355">
    <property type="term" value="P:regulation of DNA-templated transcription"/>
    <property type="evidence" value="ECO:0007669"/>
    <property type="project" value="UniProtKB-UniRule"/>
</dbReference>
<accession>A0A3N0V9F3</accession>
<keyword evidence="3 6" id="KW-0805">Transcription regulation</keyword>
<keyword evidence="2 6" id="KW-0963">Cytoplasm</keyword>
<dbReference type="HAMAP" id="MF_00693">
    <property type="entry name" value="Transcrip_reg_TACO1"/>
    <property type="match status" value="1"/>
</dbReference>
<evidence type="ECO:0000313" key="10">
    <source>
        <dbReference type="Proteomes" id="UP000282106"/>
    </source>
</evidence>
<evidence type="ECO:0000256" key="5">
    <source>
        <dbReference type="ARBA" id="ARBA00023163"/>
    </source>
</evidence>
<evidence type="ECO:0000256" key="1">
    <source>
        <dbReference type="ARBA" id="ARBA00008724"/>
    </source>
</evidence>
<dbReference type="Proteomes" id="UP000282106">
    <property type="component" value="Unassembled WGS sequence"/>
</dbReference>
<evidence type="ECO:0000256" key="3">
    <source>
        <dbReference type="ARBA" id="ARBA00023015"/>
    </source>
</evidence>
<dbReference type="GO" id="GO:0003677">
    <property type="term" value="F:DNA binding"/>
    <property type="evidence" value="ECO:0007669"/>
    <property type="project" value="UniProtKB-UniRule"/>
</dbReference>